<dbReference type="VEuPathDB" id="ToxoDB:cyc_05002"/>
<dbReference type="AlphaFoldDB" id="A0A1D3D148"/>
<gene>
    <name evidence="1" type="ORF">cyc_05002</name>
</gene>
<organism evidence="1 2">
    <name type="scientific">Cyclospora cayetanensis</name>
    <dbReference type="NCBI Taxonomy" id="88456"/>
    <lineage>
        <taxon>Eukaryota</taxon>
        <taxon>Sar</taxon>
        <taxon>Alveolata</taxon>
        <taxon>Apicomplexa</taxon>
        <taxon>Conoidasida</taxon>
        <taxon>Coccidia</taxon>
        <taxon>Eucoccidiorida</taxon>
        <taxon>Eimeriorina</taxon>
        <taxon>Eimeriidae</taxon>
        <taxon>Cyclospora</taxon>
    </lineage>
</organism>
<comment type="caution">
    <text evidence="1">The sequence shown here is derived from an EMBL/GenBank/DDBJ whole genome shotgun (WGS) entry which is preliminary data.</text>
</comment>
<accession>A0A1D3D148</accession>
<keyword evidence="2" id="KW-1185">Reference proteome</keyword>
<dbReference type="Proteomes" id="UP000095192">
    <property type="component" value="Unassembled WGS sequence"/>
</dbReference>
<evidence type="ECO:0008006" key="3">
    <source>
        <dbReference type="Google" id="ProtNLM"/>
    </source>
</evidence>
<evidence type="ECO:0000313" key="2">
    <source>
        <dbReference type="Proteomes" id="UP000095192"/>
    </source>
</evidence>
<evidence type="ECO:0000313" key="1">
    <source>
        <dbReference type="EMBL" id="OEH77187.1"/>
    </source>
</evidence>
<protein>
    <recommendedName>
        <fullName evidence="3">ER membrane protein complex subunit 1</fullName>
    </recommendedName>
</protein>
<dbReference type="SUPFAM" id="SSF50998">
    <property type="entry name" value="Quinoprotein alcohol dehydrogenase-like"/>
    <property type="match status" value="1"/>
</dbReference>
<reference evidence="1 2" key="1">
    <citation type="journal article" date="2016" name="BMC Genomics">
        <title>Comparative genomics reveals Cyclospora cayetanensis possesses coccidia-like metabolism and invasion components but unique surface antigens.</title>
        <authorList>
            <person name="Liu S."/>
            <person name="Wang L."/>
            <person name="Zheng H."/>
            <person name="Xu Z."/>
            <person name="Roellig D.M."/>
            <person name="Li N."/>
            <person name="Frace M.A."/>
            <person name="Tang K."/>
            <person name="Arrowood M.J."/>
            <person name="Moss D.M."/>
            <person name="Zhang L."/>
            <person name="Feng Y."/>
            <person name="Xiao L."/>
        </authorList>
    </citation>
    <scope>NUCLEOTIDE SEQUENCE [LARGE SCALE GENOMIC DNA]</scope>
    <source>
        <strain evidence="1 2">CHN_HEN01</strain>
    </source>
</reference>
<dbReference type="InterPro" id="IPR011047">
    <property type="entry name" value="Quinoprotein_ADH-like_sf"/>
</dbReference>
<sequence>MSTFRYSPLLQLCYSAYPGVAIGWESTAAPHADGLDVQERATAMTLLESAGMSSLPTSLCAACCTPPLKALLGERFGAARCYPSKRLRNQSFGCVHRPFRGAASSDASQEQEEQPVFPTPMLQQLLAVLLLLQQAAAAPQQPGVNDWLLRTAGPLQQLLPVAPSFSGAAAAADYTAVAISATGAVSGLHLATGKLLWRLLLGENWLLLQQQQVDHLLVLLADVRHPLESAHAANPAASNPAVETPAAAVSTRRRGTLHVIDLQEGVLLWKAGHDVSSFALASSGSAVSAGAARHGRTAQAFVVATETPRGLEARDASSGSVLWAKGAYFLHFSASGSVDATEALEVEALSLLPLGKCTSLAGTAVVGYEEGTGFTQKRIQSAEGSSLKGGSFAQALQSGEWILAPLREDGSEKQNQRAVAVRLFGEVVEAKLLDLRAGTEKPFLKEALPAALTATVGSVGSVLGGGPTVAAALAFAADAQQHEQLLLLLSDFSVLNLQKGQGVSWVREEGLSLITNAVMGALPIQQEACE</sequence>
<dbReference type="EMBL" id="JROU02001176">
    <property type="protein sequence ID" value="OEH77187.1"/>
    <property type="molecule type" value="Genomic_DNA"/>
</dbReference>
<name>A0A1D3D148_9EIME</name>
<dbReference type="InParanoid" id="A0A1D3D148"/>
<dbReference type="Gene3D" id="2.130.10.10">
    <property type="entry name" value="YVTN repeat-like/Quinoprotein amine dehydrogenase"/>
    <property type="match status" value="1"/>
</dbReference>
<dbReference type="VEuPathDB" id="ToxoDB:LOC34619811"/>
<proteinExistence type="predicted"/>
<dbReference type="InterPro" id="IPR015943">
    <property type="entry name" value="WD40/YVTN_repeat-like_dom_sf"/>
</dbReference>